<feature type="compositionally biased region" description="Basic and acidic residues" evidence="1">
    <location>
        <begin position="8"/>
        <end position="18"/>
    </location>
</feature>
<reference evidence="2" key="1">
    <citation type="submission" date="2020-02" db="EMBL/GenBank/DDBJ databases">
        <authorList>
            <person name="Meier V. D."/>
        </authorList>
    </citation>
    <scope>NUCLEOTIDE SEQUENCE</scope>
    <source>
        <strain evidence="2">AVDCRST_MAG56</strain>
    </source>
</reference>
<accession>A0A6J4LE09</accession>
<gene>
    <name evidence="2" type="ORF">AVDCRST_MAG56-7801</name>
</gene>
<dbReference type="AlphaFoldDB" id="A0A6J4LE09"/>
<feature type="region of interest" description="Disordered" evidence="1">
    <location>
        <begin position="1"/>
        <end position="21"/>
    </location>
</feature>
<evidence type="ECO:0000313" key="2">
    <source>
        <dbReference type="EMBL" id="CAA9331081.1"/>
    </source>
</evidence>
<dbReference type="EMBL" id="CADCTQ010000621">
    <property type="protein sequence ID" value="CAA9331081.1"/>
    <property type="molecule type" value="Genomic_DNA"/>
</dbReference>
<protein>
    <submittedName>
        <fullName evidence="2">Uncharacterized protein</fullName>
    </submittedName>
</protein>
<organism evidence="2">
    <name type="scientific">uncultured Cytophagales bacterium</name>
    <dbReference type="NCBI Taxonomy" id="158755"/>
    <lineage>
        <taxon>Bacteria</taxon>
        <taxon>Pseudomonadati</taxon>
        <taxon>Bacteroidota</taxon>
        <taxon>Sphingobacteriia</taxon>
        <taxon>Sphingobacteriales</taxon>
        <taxon>environmental samples</taxon>
    </lineage>
</organism>
<evidence type="ECO:0000256" key="1">
    <source>
        <dbReference type="SAM" id="MobiDB-lite"/>
    </source>
</evidence>
<name>A0A6J4LE09_9SPHI</name>
<proteinExistence type="predicted"/>
<sequence>MRRRKELNRKDRHGDAKGAKQYAFSLRPLRLHGDPCG</sequence>